<gene>
    <name evidence="3" type="ORF">FQU76_19875</name>
</gene>
<dbReference type="Pfam" id="PF00400">
    <property type="entry name" value="WD40"/>
    <property type="match status" value="1"/>
</dbReference>
<keyword evidence="1" id="KW-0812">Transmembrane</keyword>
<proteinExistence type="predicted"/>
<dbReference type="PANTHER" id="PTHR19879:SF9">
    <property type="entry name" value="TRANSCRIPTION INITIATION FACTOR TFIID SUBUNIT 5"/>
    <property type="match status" value="1"/>
</dbReference>
<dbReference type="PANTHER" id="PTHR19879">
    <property type="entry name" value="TRANSCRIPTION INITIATION FACTOR TFIID"/>
    <property type="match status" value="1"/>
</dbReference>
<dbReference type="Pfam" id="PF13676">
    <property type="entry name" value="TIR_2"/>
    <property type="match status" value="1"/>
</dbReference>
<dbReference type="SUPFAM" id="SSF50998">
    <property type="entry name" value="Quinoprotein alcohol dehydrogenase-like"/>
    <property type="match status" value="1"/>
</dbReference>
<dbReference type="SMART" id="SM00255">
    <property type="entry name" value="TIR"/>
    <property type="match status" value="1"/>
</dbReference>
<feature type="domain" description="TIR" evidence="2">
    <location>
        <begin position="2"/>
        <end position="147"/>
    </location>
</feature>
<dbReference type="OrthoDB" id="134501at2"/>
<dbReference type="AlphaFoldDB" id="A0A5B8IIF5"/>
<dbReference type="InterPro" id="IPR011047">
    <property type="entry name" value="Quinoprotein_ADH-like_sf"/>
</dbReference>
<name>A0A5B8IIF5_9ACTN</name>
<accession>A0A5B8IIF5</accession>
<keyword evidence="1" id="KW-1133">Transmembrane helix</keyword>
<dbReference type="Proteomes" id="UP000320580">
    <property type="component" value="Chromosome"/>
</dbReference>
<dbReference type="InterPro" id="IPR001680">
    <property type="entry name" value="WD40_rpt"/>
</dbReference>
<dbReference type="RefSeq" id="WP_146481693.1">
    <property type="nucleotide sequence ID" value="NZ_CP042266.1"/>
</dbReference>
<dbReference type="InterPro" id="IPR015943">
    <property type="entry name" value="WD40/YVTN_repeat-like_dom_sf"/>
</dbReference>
<dbReference type="Gene3D" id="3.40.50.10140">
    <property type="entry name" value="Toll/interleukin-1 receptor homology (TIR) domain"/>
    <property type="match status" value="1"/>
</dbReference>
<sequence>MKRDGFISYSHKRDIELAQALQRGLHQLARPWTRRPVLSVFRDTTSLSANHDLWSSILNELEQTRYFIYLASPEAAESRWVRKEIQFWLDNRPLDRFLIAVSSGQVAWDQEAGDFDWERTDALPDLLRGRFTTEPLWVDLTRIREGSKYSLRQAEFRDAVGTLAAPLHGVGKDALDSEDIRQHRLSARLRRGAVSGLVVLLVTAVIASVLAWQQRNEALDRARTSASQALAARALETLDADPRKAAQFALYAEKVKPTADSAQALAATVAANGHVVRHLKPGSDEVSAYIGSRSSPPARVAISRDGGVLAYYAAFGSRKVHIYDIRTGQSRNPLPAQTQESVGGEFELSADGGILAVESGVNHVQLWDVRKARQLWAGSLGNNPKELSNAHKGFRSMALSPDGRWLAAAHATIGADSLQISIWSRAAGRVVHEELSGSQNVTLGFEETGRQLLALDEDAGSLRRYDTLRGTWGAARKLDGFQAKSDDVILAPGAGQAAVRSRDGEVQIWDLVTGKPIAGSGTGALDEIALPGAGVRFVAGARDGTVALYDRDLSRDRVLGAFSFPVQDLAVSGDGRWVAAGSDDGAISLFSADPLRAGAVLPNADGLKAKSLSTDGRVALRAVPDERVDVWTVGKGDAGLRRLMGIPKAVNFEESAVSVTADGSRAALLWEGELSLWDTRTGGQIGEPVFYGSSKSGFSGELFFLADDVHLVGIWEKGVLIIDSRTGRIRQTLSDESHYTLLVVSGDRRSVALLDRTAVEVNVWRLSEGGRMKRVRTAQLGVGSASNVSVSHGGDMVAVTQGDGRISFIDVESGRITNGAVLSQSGYGLLVFSRDTRLAAQAFSNRDGVGVRFWDTRSGDVLGTWPLKLRAPGTGVGPRAKWTYAEIDMQLAPAPEGGFLALGIDGSLVRRSLDPDVWRRDLCALAPEPLPKAEYERYLGDLAVDRPCPA</sequence>
<dbReference type="SUPFAM" id="SSF52200">
    <property type="entry name" value="Toll/Interleukin receptor TIR domain"/>
    <property type="match status" value="1"/>
</dbReference>
<dbReference type="InterPro" id="IPR035897">
    <property type="entry name" value="Toll_tir_struct_dom_sf"/>
</dbReference>
<reference evidence="3 4" key="1">
    <citation type="submission" date="2019-07" db="EMBL/GenBank/DDBJ databases">
        <authorList>
            <person name="Zhu P."/>
        </authorList>
    </citation>
    <scope>NUCLEOTIDE SEQUENCE [LARGE SCALE GENOMIC DNA]</scope>
    <source>
        <strain evidence="3 4">SSL-25</strain>
    </source>
</reference>
<feature type="transmembrane region" description="Helical" evidence="1">
    <location>
        <begin position="192"/>
        <end position="212"/>
    </location>
</feature>
<dbReference type="Gene3D" id="2.130.10.10">
    <property type="entry name" value="YVTN repeat-like/Quinoprotein amine dehydrogenase"/>
    <property type="match status" value="3"/>
</dbReference>
<keyword evidence="4" id="KW-1185">Reference proteome</keyword>
<keyword evidence="1" id="KW-0472">Membrane</keyword>
<dbReference type="EMBL" id="CP042266">
    <property type="protein sequence ID" value="QDY78378.1"/>
    <property type="molecule type" value="Genomic_DNA"/>
</dbReference>
<evidence type="ECO:0000259" key="2">
    <source>
        <dbReference type="SMART" id="SM00255"/>
    </source>
</evidence>
<evidence type="ECO:0000313" key="4">
    <source>
        <dbReference type="Proteomes" id="UP000320580"/>
    </source>
</evidence>
<organism evidence="3 4">
    <name type="scientific">Streptomyces qinzhouensis</name>
    <dbReference type="NCBI Taxonomy" id="2599401"/>
    <lineage>
        <taxon>Bacteria</taxon>
        <taxon>Bacillati</taxon>
        <taxon>Actinomycetota</taxon>
        <taxon>Actinomycetes</taxon>
        <taxon>Kitasatosporales</taxon>
        <taxon>Streptomycetaceae</taxon>
        <taxon>Streptomyces</taxon>
    </lineage>
</organism>
<dbReference type="GO" id="GO:0007165">
    <property type="term" value="P:signal transduction"/>
    <property type="evidence" value="ECO:0007669"/>
    <property type="project" value="InterPro"/>
</dbReference>
<dbReference type="SUPFAM" id="SSF101908">
    <property type="entry name" value="Putative isomerase YbhE"/>
    <property type="match status" value="1"/>
</dbReference>
<dbReference type="InterPro" id="IPR000157">
    <property type="entry name" value="TIR_dom"/>
</dbReference>
<evidence type="ECO:0000313" key="3">
    <source>
        <dbReference type="EMBL" id="QDY78378.1"/>
    </source>
</evidence>
<evidence type="ECO:0000256" key="1">
    <source>
        <dbReference type="SAM" id="Phobius"/>
    </source>
</evidence>
<protein>
    <submittedName>
        <fullName evidence="3">TIR domain-containing protein</fullName>
    </submittedName>
</protein>
<dbReference type="KEGG" id="sqz:FQU76_19875"/>
<dbReference type="SMART" id="SM00320">
    <property type="entry name" value="WD40"/>
    <property type="match status" value="5"/>
</dbReference>